<sequence length="192" mass="20489">MRTFFTFLLAIVPLAIVQAAPSVSEERACAPPDVNAATVNLIKQFEGFVASPQNDPVGLPTVGYGHLCKSKNCAEVPFKFPLTQDDAAKLLQTDLKTFENCVSNDLKPTVKLNDNQYGALTSWAFNVGCGNVGSSDLVKRMNAGEDPTAVAQSELPQWNKGGGKVLPGLTRRRAAEVALFKTPSSVIAHPAC</sequence>
<dbReference type="GO" id="GO:0003796">
    <property type="term" value="F:lysozyme activity"/>
    <property type="evidence" value="ECO:0007669"/>
    <property type="project" value="UniProtKB-EC"/>
</dbReference>
<dbReference type="Pfam" id="PF00959">
    <property type="entry name" value="Phage_lysozyme"/>
    <property type="match status" value="1"/>
</dbReference>
<dbReference type="PANTHER" id="PTHR38107:SF3">
    <property type="entry name" value="LYSOZYME RRRD-RELATED"/>
    <property type="match status" value="1"/>
</dbReference>
<evidence type="ECO:0000256" key="4">
    <source>
        <dbReference type="ARBA" id="ARBA00022801"/>
    </source>
</evidence>
<evidence type="ECO:0000256" key="5">
    <source>
        <dbReference type="ARBA" id="ARBA00023200"/>
    </source>
</evidence>
<dbReference type="Proteomes" id="UP000807342">
    <property type="component" value="Unassembled WGS sequence"/>
</dbReference>
<keyword evidence="3" id="KW-0081">Bacteriolytic enzyme</keyword>
<comment type="caution">
    <text evidence="8">The sequence shown here is derived from an EMBL/GenBank/DDBJ whole genome shotgun (WGS) entry which is preliminary data.</text>
</comment>
<dbReference type="GO" id="GO:0042742">
    <property type="term" value="P:defense response to bacterium"/>
    <property type="evidence" value="ECO:0007669"/>
    <property type="project" value="UniProtKB-KW"/>
</dbReference>
<feature type="chain" id="PRO_5040428364" evidence="7">
    <location>
        <begin position="20"/>
        <end position="192"/>
    </location>
</feature>
<name>A0A9P6BZB9_9AGAR</name>
<evidence type="ECO:0000256" key="3">
    <source>
        <dbReference type="ARBA" id="ARBA00022638"/>
    </source>
</evidence>
<dbReference type="GO" id="GO:0009253">
    <property type="term" value="P:peptidoglycan catabolic process"/>
    <property type="evidence" value="ECO:0007669"/>
    <property type="project" value="InterPro"/>
</dbReference>
<keyword evidence="6" id="KW-0326">Glycosidase</keyword>
<keyword evidence="4 8" id="KW-0378">Hydrolase</keyword>
<dbReference type="GO" id="GO:0031640">
    <property type="term" value="P:killing of cells of another organism"/>
    <property type="evidence" value="ECO:0007669"/>
    <property type="project" value="UniProtKB-KW"/>
</dbReference>
<dbReference type="HAMAP" id="MF_04110">
    <property type="entry name" value="ENDOLYSIN_T4"/>
    <property type="match status" value="1"/>
</dbReference>
<keyword evidence="5" id="KW-1035">Host cytoplasm</keyword>
<evidence type="ECO:0000313" key="9">
    <source>
        <dbReference type="Proteomes" id="UP000807342"/>
    </source>
</evidence>
<gene>
    <name evidence="8" type="ORF">P691DRAFT_762701</name>
</gene>
<accession>A0A9P6BZB9</accession>
<keyword evidence="9" id="KW-1185">Reference proteome</keyword>
<evidence type="ECO:0000256" key="1">
    <source>
        <dbReference type="ARBA" id="ARBA00000632"/>
    </source>
</evidence>
<dbReference type="CDD" id="cd00737">
    <property type="entry name" value="lyz_endolysin_autolysin"/>
    <property type="match status" value="1"/>
</dbReference>
<evidence type="ECO:0000256" key="2">
    <source>
        <dbReference type="ARBA" id="ARBA00022529"/>
    </source>
</evidence>
<dbReference type="Gene3D" id="1.10.530.40">
    <property type="match status" value="1"/>
</dbReference>
<keyword evidence="2" id="KW-0929">Antimicrobial</keyword>
<dbReference type="InterPro" id="IPR051018">
    <property type="entry name" value="Bacteriophage_GH24"/>
</dbReference>
<evidence type="ECO:0000256" key="7">
    <source>
        <dbReference type="SAM" id="SignalP"/>
    </source>
</evidence>
<evidence type="ECO:0000313" key="8">
    <source>
        <dbReference type="EMBL" id="KAF9445222.1"/>
    </source>
</evidence>
<dbReference type="InterPro" id="IPR033907">
    <property type="entry name" value="Endolysin_autolysin"/>
</dbReference>
<dbReference type="PANTHER" id="PTHR38107">
    <property type="match status" value="1"/>
</dbReference>
<organism evidence="8 9">
    <name type="scientific">Macrolepiota fuliginosa MF-IS2</name>
    <dbReference type="NCBI Taxonomy" id="1400762"/>
    <lineage>
        <taxon>Eukaryota</taxon>
        <taxon>Fungi</taxon>
        <taxon>Dikarya</taxon>
        <taxon>Basidiomycota</taxon>
        <taxon>Agaricomycotina</taxon>
        <taxon>Agaricomycetes</taxon>
        <taxon>Agaricomycetidae</taxon>
        <taxon>Agaricales</taxon>
        <taxon>Agaricineae</taxon>
        <taxon>Agaricaceae</taxon>
        <taxon>Macrolepiota</taxon>
    </lineage>
</organism>
<dbReference type="InterPro" id="IPR034690">
    <property type="entry name" value="Endolysin_T4_type"/>
</dbReference>
<protein>
    <submittedName>
        <fullName evidence="8">Glycoside hydrolase family 24 protein</fullName>
    </submittedName>
</protein>
<dbReference type="InterPro" id="IPR002196">
    <property type="entry name" value="Glyco_hydro_24"/>
</dbReference>
<dbReference type="SUPFAM" id="SSF53955">
    <property type="entry name" value="Lysozyme-like"/>
    <property type="match status" value="1"/>
</dbReference>
<dbReference type="InterPro" id="IPR023346">
    <property type="entry name" value="Lysozyme-like_dom_sf"/>
</dbReference>
<evidence type="ECO:0000256" key="6">
    <source>
        <dbReference type="ARBA" id="ARBA00023295"/>
    </source>
</evidence>
<dbReference type="EMBL" id="MU151316">
    <property type="protein sequence ID" value="KAF9445222.1"/>
    <property type="molecule type" value="Genomic_DNA"/>
</dbReference>
<dbReference type="InterPro" id="IPR023347">
    <property type="entry name" value="Lysozyme_dom_sf"/>
</dbReference>
<keyword evidence="7" id="KW-0732">Signal</keyword>
<comment type="catalytic activity">
    <reaction evidence="1">
        <text>Hydrolysis of (1-&gt;4)-beta-linkages between N-acetylmuramic acid and N-acetyl-D-glucosamine residues in a peptidoglycan and between N-acetyl-D-glucosamine residues in chitodextrins.</text>
        <dbReference type="EC" id="3.2.1.17"/>
    </reaction>
</comment>
<dbReference type="AlphaFoldDB" id="A0A9P6BZB9"/>
<proteinExistence type="inferred from homology"/>
<feature type="signal peptide" evidence="7">
    <location>
        <begin position="1"/>
        <end position="19"/>
    </location>
</feature>
<reference evidence="8" key="1">
    <citation type="submission" date="2020-11" db="EMBL/GenBank/DDBJ databases">
        <authorList>
            <consortium name="DOE Joint Genome Institute"/>
            <person name="Ahrendt S."/>
            <person name="Riley R."/>
            <person name="Andreopoulos W."/>
            <person name="Labutti K."/>
            <person name="Pangilinan J."/>
            <person name="Ruiz-Duenas F.J."/>
            <person name="Barrasa J.M."/>
            <person name="Sanchez-Garcia M."/>
            <person name="Camarero S."/>
            <person name="Miyauchi S."/>
            <person name="Serrano A."/>
            <person name="Linde D."/>
            <person name="Babiker R."/>
            <person name="Drula E."/>
            <person name="Ayuso-Fernandez I."/>
            <person name="Pacheco R."/>
            <person name="Padilla G."/>
            <person name="Ferreira P."/>
            <person name="Barriuso J."/>
            <person name="Kellner H."/>
            <person name="Castanera R."/>
            <person name="Alfaro M."/>
            <person name="Ramirez L."/>
            <person name="Pisabarro A.G."/>
            <person name="Kuo A."/>
            <person name="Tritt A."/>
            <person name="Lipzen A."/>
            <person name="He G."/>
            <person name="Yan M."/>
            <person name="Ng V."/>
            <person name="Cullen D."/>
            <person name="Martin F."/>
            <person name="Rosso M.-N."/>
            <person name="Henrissat B."/>
            <person name="Hibbett D."/>
            <person name="Martinez A.T."/>
            <person name="Grigoriev I.V."/>
        </authorList>
    </citation>
    <scope>NUCLEOTIDE SEQUENCE</scope>
    <source>
        <strain evidence="8">MF-IS2</strain>
    </source>
</reference>
<dbReference type="GO" id="GO:0016998">
    <property type="term" value="P:cell wall macromolecule catabolic process"/>
    <property type="evidence" value="ECO:0007669"/>
    <property type="project" value="InterPro"/>
</dbReference>
<dbReference type="OrthoDB" id="5358886at2759"/>